<dbReference type="PANTHER" id="PTHR45953:SF1">
    <property type="entry name" value="IDURONATE 2-SULFATASE"/>
    <property type="match status" value="1"/>
</dbReference>
<dbReference type="Pfam" id="PF00884">
    <property type="entry name" value="Sulfatase"/>
    <property type="match status" value="1"/>
</dbReference>
<keyword evidence="1" id="KW-0479">Metal-binding</keyword>
<dbReference type="EMBL" id="CP032489">
    <property type="protein sequence ID" value="AYD47759.1"/>
    <property type="molecule type" value="Genomic_DNA"/>
</dbReference>
<reference evidence="4 5" key="1">
    <citation type="submission" date="2018-09" db="EMBL/GenBank/DDBJ databases">
        <title>Arachidicoccus sp. nov., a bacterium isolated from soil.</title>
        <authorList>
            <person name="Weon H.-Y."/>
            <person name="Kwon S.-W."/>
            <person name="Lee S.A."/>
        </authorList>
    </citation>
    <scope>NUCLEOTIDE SEQUENCE [LARGE SCALE GENOMIC DNA]</scope>
    <source>
        <strain evidence="4 5">KIS59-12</strain>
    </source>
</reference>
<dbReference type="Gene3D" id="3.40.720.10">
    <property type="entry name" value="Alkaline Phosphatase, subunit A"/>
    <property type="match status" value="1"/>
</dbReference>
<keyword evidence="5" id="KW-1185">Reference proteome</keyword>
<sequence length="539" mass="61948">MDNITRKAALERLGILGLTPFVPKGLKSFSKYSAPQKKPNIVLVLCDQLRADACKREGFGLDTMPFIDSLAENGTWFDKSYCAFPACVPSRTAMLTGRTPNATRVRSNWNIQDATYSKSLIDVLNEQKYKTGIVGKTEHSFMHLHPEKFDYFKTYSHLGEPQVDDPQLKEVNKYLRGTHFYADFKAAPFAAEMEQPARIVSDGIGWIKTLKGKEDPFFLYISIPEPHNPYEVAEPYFSMFPPDKLPPMAAGEADLKVKGKKLKMQHQLEKMGYGDYEKHIPRIRSNYYGMLRLIDDQMKRFFDFLKQEALYENTIFLFVADHGDYTGEYGLIKKGAGVPECLTRIPMVWHGPKISKNKAPHNAHVSNIDILPTICDIIGQELPDGVIGRSLWPLLQGKDYPKAEFSSIIVQQGFGGRDYTSVHQLDPYKEGCLAKGKNEFDELNSYSQSGTLRMLRKDEWKLEYDMQGNGRMYHLAKDKGEINDLFQDKKYESKKMELLQDMMAWELRTQDPLPLPRNRYIYRGDTHNYWSPYKDPDVM</sequence>
<name>A0A386HQ20_9BACT</name>
<evidence type="ECO:0000313" key="5">
    <source>
        <dbReference type="Proteomes" id="UP000266118"/>
    </source>
</evidence>
<organism evidence="4 5">
    <name type="scientific">Arachidicoccus soli</name>
    <dbReference type="NCBI Taxonomy" id="2341117"/>
    <lineage>
        <taxon>Bacteria</taxon>
        <taxon>Pseudomonadati</taxon>
        <taxon>Bacteroidota</taxon>
        <taxon>Chitinophagia</taxon>
        <taxon>Chitinophagales</taxon>
        <taxon>Chitinophagaceae</taxon>
        <taxon>Arachidicoccus</taxon>
    </lineage>
</organism>
<dbReference type="GO" id="GO:0004423">
    <property type="term" value="F:iduronate-2-sulfatase activity"/>
    <property type="evidence" value="ECO:0007669"/>
    <property type="project" value="TreeGrafter"/>
</dbReference>
<dbReference type="Proteomes" id="UP000266118">
    <property type="component" value="Chromosome"/>
</dbReference>
<dbReference type="AlphaFoldDB" id="A0A386HQ20"/>
<protein>
    <submittedName>
        <fullName evidence="4">Sulfatase</fullName>
    </submittedName>
</protein>
<proteinExistence type="predicted"/>
<dbReference type="PANTHER" id="PTHR45953">
    <property type="entry name" value="IDURONATE 2-SULFATASE"/>
    <property type="match status" value="1"/>
</dbReference>
<accession>A0A386HQ20</accession>
<evidence type="ECO:0000259" key="3">
    <source>
        <dbReference type="Pfam" id="PF00884"/>
    </source>
</evidence>
<dbReference type="SUPFAM" id="SSF53649">
    <property type="entry name" value="Alkaline phosphatase-like"/>
    <property type="match status" value="1"/>
</dbReference>
<dbReference type="KEGG" id="ark:D6B99_09250"/>
<evidence type="ECO:0000256" key="2">
    <source>
        <dbReference type="ARBA" id="ARBA00022801"/>
    </source>
</evidence>
<dbReference type="InterPro" id="IPR000917">
    <property type="entry name" value="Sulfatase_N"/>
</dbReference>
<keyword evidence="2" id="KW-0378">Hydrolase</keyword>
<dbReference type="GO" id="GO:0005737">
    <property type="term" value="C:cytoplasm"/>
    <property type="evidence" value="ECO:0007669"/>
    <property type="project" value="TreeGrafter"/>
</dbReference>
<gene>
    <name evidence="4" type="ORF">D6B99_09250</name>
</gene>
<dbReference type="InterPro" id="IPR017850">
    <property type="entry name" value="Alkaline_phosphatase_core_sf"/>
</dbReference>
<dbReference type="OrthoDB" id="9777768at2"/>
<dbReference type="RefSeq" id="WP_119987335.1">
    <property type="nucleotide sequence ID" value="NZ_CP032489.1"/>
</dbReference>
<dbReference type="GO" id="GO:0046872">
    <property type="term" value="F:metal ion binding"/>
    <property type="evidence" value="ECO:0007669"/>
    <property type="project" value="UniProtKB-KW"/>
</dbReference>
<feature type="domain" description="Sulfatase N-terminal" evidence="3">
    <location>
        <begin position="39"/>
        <end position="379"/>
    </location>
</feature>
<evidence type="ECO:0000256" key="1">
    <source>
        <dbReference type="ARBA" id="ARBA00022723"/>
    </source>
</evidence>
<evidence type="ECO:0000313" key="4">
    <source>
        <dbReference type="EMBL" id="AYD47759.1"/>
    </source>
</evidence>